<reference evidence="3" key="1">
    <citation type="journal article" date="2019" name="Curr. Biol.">
        <title>Genome Sequence of Striga asiatica Provides Insight into the Evolution of Plant Parasitism.</title>
        <authorList>
            <person name="Yoshida S."/>
            <person name="Kim S."/>
            <person name="Wafula E.K."/>
            <person name="Tanskanen J."/>
            <person name="Kim Y.M."/>
            <person name="Honaas L."/>
            <person name="Yang Z."/>
            <person name="Spallek T."/>
            <person name="Conn C.E."/>
            <person name="Ichihashi Y."/>
            <person name="Cheong K."/>
            <person name="Cui S."/>
            <person name="Der J.P."/>
            <person name="Gundlach H."/>
            <person name="Jiao Y."/>
            <person name="Hori C."/>
            <person name="Ishida J.K."/>
            <person name="Kasahara H."/>
            <person name="Kiba T."/>
            <person name="Kim M.S."/>
            <person name="Koo N."/>
            <person name="Laohavisit A."/>
            <person name="Lee Y.H."/>
            <person name="Lumba S."/>
            <person name="McCourt P."/>
            <person name="Mortimer J.C."/>
            <person name="Mutuku J.M."/>
            <person name="Nomura T."/>
            <person name="Sasaki-Sekimoto Y."/>
            <person name="Seto Y."/>
            <person name="Wang Y."/>
            <person name="Wakatake T."/>
            <person name="Sakakibara H."/>
            <person name="Demura T."/>
            <person name="Yamaguchi S."/>
            <person name="Yoneyama K."/>
            <person name="Manabe R.I."/>
            <person name="Nelson D.C."/>
            <person name="Schulman A.H."/>
            <person name="Timko M.P."/>
            <person name="dePamphilis C.W."/>
            <person name="Choi D."/>
            <person name="Shirasu K."/>
        </authorList>
    </citation>
    <scope>NUCLEOTIDE SEQUENCE [LARGE SCALE GENOMIC DNA]</scope>
    <source>
        <strain evidence="3">cv. UVA1</strain>
    </source>
</reference>
<feature type="compositionally biased region" description="Polar residues" evidence="1">
    <location>
        <begin position="42"/>
        <end position="58"/>
    </location>
</feature>
<evidence type="ECO:0000313" key="2">
    <source>
        <dbReference type="EMBL" id="GER41576.1"/>
    </source>
</evidence>
<proteinExistence type="predicted"/>
<accession>A0A5A7Q9J1</accession>
<organism evidence="2 3">
    <name type="scientific">Striga asiatica</name>
    <name type="common">Asiatic witchweed</name>
    <name type="synonym">Buchnera asiatica</name>
    <dbReference type="NCBI Taxonomy" id="4170"/>
    <lineage>
        <taxon>Eukaryota</taxon>
        <taxon>Viridiplantae</taxon>
        <taxon>Streptophyta</taxon>
        <taxon>Embryophyta</taxon>
        <taxon>Tracheophyta</taxon>
        <taxon>Spermatophyta</taxon>
        <taxon>Magnoliopsida</taxon>
        <taxon>eudicotyledons</taxon>
        <taxon>Gunneridae</taxon>
        <taxon>Pentapetalae</taxon>
        <taxon>asterids</taxon>
        <taxon>lamiids</taxon>
        <taxon>Lamiales</taxon>
        <taxon>Orobanchaceae</taxon>
        <taxon>Buchnereae</taxon>
        <taxon>Striga</taxon>
    </lineage>
</organism>
<name>A0A5A7Q9J1_STRAF</name>
<protein>
    <submittedName>
        <fullName evidence="2">Uncharacterized protein</fullName>
    </submittedName>
</protein>
<gene>
    <name evidence="2" type="ORF">STAS_18295</name>
</gene>
<sequence>MVYQLLSNTLAQFMHLRTLIYLFHTHRDLEFKPEETQGLIEKSSTTDSDPTAWGSGTSSLAATEAPIARTVGNLLRLALTRPTIGRPVRSLHVDLASGGRGKKEGLLHGFSITDK</sequence>
<evidence type="ECO:0000256" key="1">
    <source>
        <dbReference type="SAM" id="MobiDB-lite"/>
    </source>
</evidence>
<comment type="caution">
    <text evidence="2">The sequence shown here is derived from an EMBL/GenBank/DDBJ whole genome shotgun (WGS) entry which is preliminary data.</text>
</comment>
<dbReference type="AlphaFoldDB" id="A0A5A7Q9J1"/>
<dbReference type="OrthoDB" id="926869at2759"/>
<feature type="region of interest" description="Disordered" evidence="1">
    <location>
        <begin position="34"/>
        <end position="58"/>
    </location>
</feature>
<feature type="region of interest" description="Disordered" evidence="1">
    <location>
        <begin position="96"/>
        <end position="115"/>
    </location>
</feature>
<dbReference type="Proteomes" id="UP000325081">
    <property type="component" value="Unassembled WGS sequence"/>
</dbReference>
<keyword evidence="3" id="KW-1185">Reference proteome</keyword>
<evidence type="ECO:0000313" key="3">
    <source>
        <dbReference type="Proteomes" id="UP000325081"/>
    </source>
</evidence>
<dbReference type="EMBL" id="BKCP01006161">
    <property type="protein sequence ID" value="GER41576.1"/>
    <property type="molecule type" value="Genomic_DNA"/>
</dbReference>